<sequence>MNARGALGRYGEDVAVRTLTAAGMRILARNWRVGRVGEIDVVARDGDVLVMCEVKTRRPGPFGHPSAAITAEKAKRLRRLAELWLAKYGGPPPGGVRIDLVGVVLPPRGAARVEHVRGLS</sequence>
<dbReference type="Pfam" id="PF02021">
    <property type="entry name" value="UPF0102"/>
    <property type="match status" value="1"/>
</dbReference>
<dbReference type="GO" id="GO:0003676">
    <property type="term" value="F:nucleic acid binding"/>
    <property type="evidence" value="ECO:0007669"/>
    <property type="project" value="InterPro"/>
</dbReference>
<accession>A0A0X3WXU4</accession>
<dbReference type="RefSeq" id="WP_008409405.1">
    <property type="nucleotide sequence ID" value="NZ_BNDZ01000003.1"/>
</dbReference>
<evidence type="ECO:0000256" key="1">
    <source>
        <dbReference type="ARBA" id="ARBA00006738"/>
    </source>
</evidence>
<dbReference type="Gene3D" id="3.40.1350.10">
    <property type="match status" value="1"/>
</dbReference>
<gene>
    <name evidence="3" type="ORF">C0Q92_06885</name>
    <name evidence="4" type="ORF">FRZ02_09680</name>
</gene>
<dbReference type="Proteomes" id="UP000292693">
    <property type="component" value="Unassembled WGS sequence"/>
</dbReference>
<dbReference type="InterPro" id="IPR011856">
    <property type="entry name" value="tRNA_endonuc-like_dom_sf"/>
</dbReference>
<dbReference type="Proteomes" id="UP000318052">
    <property type="component" value="Unassembled WGS sequence"/>
</dbReference>
<dbReference type="CDD" id="cd20736">
    <property type="entry name" value="PoNe_Nuclease"/>
    <property type="match status" value="1"/>
</dbReference>
<dbReference type="SUPFAM" id="SSF52980">
    <property type="entry name" value="Restriction endonuclease-like"/>
    <property type="match status" value="1"/>
</dbReference>
<dbReference type="InterPro" id="IPR003509">
    <property type="entry name" value="UPF0102_YraN-like"/>
</dbReference>
<dbReference type="AlphaFoldDB" id="A0A2A2UJT8"/>
<reference evidence="4" key="3">
    <citation type="submission" date="2019-07" db="EMBL/GenBank/DDBJ databases">
        <authorList>
            <person name="Pylro V."/>
            <person name="Dias A."/>
            <person name="Andreote F."/>
            <person name="Varani A."/>
            <person name="Andreote C."/>
            <person name="Bernardo E."/>
            <person name="Martins T."/>
        </authorList>
    </citation>
    <scope>NUCLEOTIDE SEQUENCE</scope>
    <source>
        <strain evidence="4">77</strain>
    </source>
</reference>
<evidence type="ECO:0000313" key="4">
    <source>
        <dbReference type="EMBL" id="TWV26907.1"/>
    </source>
</evidence>
<evidence type="ECO:0000313" key="6">
    <source>
        <dbReference type="Proteomes" id="UP000318052"/>
    </source>
</evidence>
<dbReference type="NCBIfam" id="NF009154">
    <property type="entry name" value="PRK12497.3-3"/>
    <property type="match status" value="1"/>
</dbReference>
<dbReference type="GeneID" id="300114057"/>
<comment type="caution">
    <text evidence="3">The sequence shown here is derived from an EMBL/GenBank/DDBJ whole genome shotgun (WGS) entry which is preliminary data.</text>
</comment>
<proteinExistence type="inferred from homology"/>
<dbReference type="EMBL" id="VOGX01000018">
    <property type="protein sequence ID" value="TWV26907.1"/>
    <property type="molecule type" value="Genomic_DNA"/>
</dbReference>
<reference evidence="6" key="2">
    <citation type="journal article" date="2019" name="Microbiol. Resour. Announc.">
        <title>Draft Genomic Sequences of Streptomyces misionensis and Streptomyces albidoflavus, bacteria applied for phytopathogen biocontrol.</title>
        <authorList>
            <person name="Pylro V."/>
            <person name="Dias A."/>
            <person name="Andreote F."/>
            <person name="Varani A."/>
            <person name="Andreote C."/>
            <person name="Bernardo E."/>
            <person name="Martins T."/>
        </authorList>
    </citation>
    <scope>NUCLEOTIDE SEQUENCE [LARGE SCALE GENOMIC DNA]</scope>
    <source>
        <strain evidence="6">77</strain>
    </source>
</reference>
<evidence type="ECO:0000313" key="3">
    <source>
        <dbReference type="EMBL" id="RZE27004.1"/>
    </source>
</evidence>
<comment type="similarity">
    <text evidence="1 2">Belongs to the UPF0102 family.</text>
</comment>
<accession>A0A2A2UJT8</accession>
<dbReference type="HAMAP" id="MF_00048">
    <property type="entry name" value="UPF0102"/>
    <property type="match status" value="1"/>
</dbReference>
<evidence type="ECO:0000313" key="5">
    <source>
        <dbReference type="Proteomes" id="UP000292693"/>
    </source>
</evidence>
<dbReference type="PANTHER" id="PTHR34039">
    <property type="entry name" value="UPF0102 PROTEIN YRAN"/>
    <property type="match status" value="1"/>
</dbReference>
<evidence type="ECO:0000256" key="2">
    <source>
        <dbReference type="HAMAP-Rule" id="MF_00048"/>
    </source>
</evidence>
<dbReference type="EMBL" id="PKLL01000007">
    <property type="protein sequence ID" value="RZE27004.1"/>
    <property type="molecule type" value="Genomic_DNA"/>
</dbReference>
<reference evidence="3 5" key="1">
    <citation type="submission" date="2017-12" db="EMBL/GenBank/DDBJ databases">
        <title>Population genomics insights into the ecological differentiation and adaptive evolution in streptomycetes.</title>
        <authorList>
            <person name="Li Y."/>
            <person name="Huang Y."/>
        </authorList>
    </citation>
    <scope>NUCLEOTIDE SEQUENCE [LARGE SCALE GENOMIC DNA]</scope>
    <source>
        <strain evidence="3 5">NBRC 100770</strain>
    </source>
</reference>
<dbReference type="InterPro" id="IPR011335">
    <property type="entry name" value="Restrct_endonuc-II-like"/>
</dbReference>
<keyword evidence="6" id="KW-1185">Reference proteome</keyword>
<organism evidence="3 5">
    <name type="scientific">Streptomyces albidoflavus</name>
    <dbReference type="NCBI Taxonomy" id="1886"/>
    <lineage>
        <taxon>Bacteria</taxon>
        <taxon>Bacillati</taxon>
        <taxon>Actinomycetota</taxon>
        <taxon>Actinomycetes</taxon>
        <taxon>Kitasatosporales</taxon>
        <taxon>Streptomycetaceae</taxon>
        <taxon>Streptomyces</taxon>
        <taxon>Streptomyces albidoflavus group</taxon>
    </lineage>
</organism>
<name>A0A2A2UJT8_9ACTN</name>
<accession>A0A126XZ54</accession>
<dbReference type="PANTHER" id="PTHR34039:SF1">
    <property type="entry name" value="UPF0102 PROTEIN YRAN"/>
    <property type="match status" value="1"/>
</dbReference>
<protein>
    <recommendedName>
        <fullName evidence="2">UPF0102 protein C0Q92_06885</fullName>
    </recommendedName>
</protein>